<accession>A0A1I7YPM8</accession>
<name>A0A1I7YPM8_9BILA</name>
<reference evidence="2" key="1">
    <citation type="submission" date="2016-11" db="UniProtKB">
        <authorList>
            <consortium name="WormBaseParasite"/>
        </authorList>
    </citation>
    <scope>IDENTIFICATION</scope>
</reference>
<evidence type="ECO:0000313" key="1">
    <source>
        <dbReference type="Proteomes" id="UP000095287"/>
    </source>
</evidence>
<keyword evidence="1" id="KW-1185">Reference proteome</keyword>
<protein>
    <submittedName>
        <fullName evidence="2">FBA_2 domain-containing protein</fullName>
    </submittedName>
</protein>
<organism evidence="1 2">
    <name type="scientific">Steinernema glaseri</name>
    <dbReference type="NCBI Taxonomy" id="37863"/>
    <lineage>
        <taxon>Eukaryota</taxon>
        <taxon>Metazoa</taxon>
        <taxon>Ecdysozoa</taxon>
        <taxon>Nematoda</taxon>
        <taxon>Chromadorea</taxon>
        <taxon>Rhabditida</taxon>
        <taxon>Tylenchina</taxon>
        <taxon>Panagrolaimomorpha</taxon>
        <taxon>Strongyloidoidea</taxon>
        <taxon>Steinernematidae</taxon>
        <taxon>Steinernema</taxon>
    </lineage>
</organism>
<sequence>MDRVPFAFYDHLRSITYFYELWTTKELSGYYGEISHFAFKHRAEYSVDVADGIEKHGYLSYDCGDQEVREPEEIEAFPKKFVHTVTINLKDAKDENVSRAIVRRFPYSYYDFVHHSSSINEAWVDLAYSLKRLETVTITEELDDDALRLFRKLVTGQKLTWLAMHVEACNDSTMDIFKTLLCQDQFQELDIVNEITEWDDVDICEILEFWSENNEKLRGKALVLQDKRKTSTLPGNQFDIENALTPCSKEECHFIKTEYNGNLFTFEKPSCFYKFEEVDEGNERRFYISFECAHEETHDEGGGSNDRATWQQLVHPSFFGLKGLSLMRKTMCLQVLFG</sequence>
<evidence type="ECO:0000313" key="2">
    <source>
        <dbReference type="WBParaSite" id="L893_g18433.t1"/>
    </source>
</evidence>
<proteinExistence type="predicted"/>
<dbReference type="WBParaSite" id="L893_g18433.t1">
    <property type="protein sequence ID" value="L893_g18433.t1"/>
    <property type="gene ID" value="L893_g18433"/>
</dbReference>
<dbReference type="AlphaFoldDB" id="A0A1I7YPM8"/>
<dbReference type="Proteomes" id="UP000095287">
    <property type="component" value="Unplaced"/>
</dbReference>